<dbReference type="STRING" id="2060906.A0A0H1BA07"/>
<feature type="compositionally biased region" description="Low complexity" evidence="1">
    <location>
        <begin position="47"/>
        <end position="60"/>
    </location>
</feature>
<name>A0A0H1BA07_9EURO</name>
<protein>
    <submittedName>
        <fullName evidence="2">Uncharacterized protein</fullName>
    </submittedName>
</protein>
<dbReference type="SUPFAM" id="SSF50494">
    <property type="entry name" value="Trypsin-like serine proteases"/>
    <property type="match status" value="1"/>
</dbReference>
<evidence type="ECO:0000256" key="1">
    <source>
        <dbReference type="SAM" id="MobiDB-lite"/>
    </source>
</evidence>
<comment type="caution">
    <text evidence="2">The sequence shown here is derived from an EMBL/GenBank/DDBJ whole genome shotgun (WGS) entry which is preliminary data.</text>
</comment>
<organism evidence="2 3">
    <name type="scientific">Blastomyces silverae</name>
    <dbReference type="NCBI Taxonomy" id="2060906"/>
    <lineage>
        <taxon>Eukaryota</taxon>
        <taxon>Fungi</taxon>
        <taxon>Dikarya</taxon>
        <taxon>Ascomycota</taxon>
        <taxon>Pezizomycotina</taxon>
        <taxon>Eurotiomycetes</taxon>
        <taxon>Eurotiomycetidae</taxon>
        <taxon>Onygenales</taxon>
        <taxon>Ajellomycetaceae</taxon>
        <taxon>Blastomyces</taxon>
    </lineage>
</organism>
<reference evidence="3" key="1">
    <citation type="journal article" date="2015" name="PLoS Genet.">
        <title>The dynamic genome and transcriptome of the human fungal pathogen Blastomyces and close relative Emmonsia.</title>
        <authorList>
            <person name="Munoz J.F."/>
            <person name="Gauthier G.M."/>
            <person name="Desjardins C.A."/>
            <person name="Gallo J.E."/>
            <person name="Holder J."/>
            <person name="Sullivan T.D."/>
            <person name="Marty A.J."/>
            <person name="Carmen J.C."/>
            <person name="Chen Z."/>
            <person name="Ding L."/>
            <person name="Gujja S."/>
            <person name="Magrini V."/>
            <person name="Misas E."/>
            <person name="Mitreva M."/>
            <person name="Priest M."/>
            <person name="Saif S."/>
            <person name="Whiston E.A."/>
            <person name="Young S."/>
            <person name="Zeng Q."/>
            <person name="Goldman W.E."/>
            <person name="Mardis E.R."/>
            <person name="Taylor J.W."/>
            <person name="McEwen J.G."/>
            <person name="Clay O.K."/>
            <person name="Klein B.S."/>
            <person name="Cuomo C.A."/>
        </authorList>
    </citation>
    <scope>NUCLEOTIDE SEQUENCE [LARGE SCALE GENOMIC DNA]</scope>
    <source>
        <strain evidence="3">UAMH 139</strain>
    </source>
</reference>
<dbReference type="AlphaFoldDB" id="A0A0H1BA07"/>
<dbReference type="Proteomes" id="UP000053573">
    <property type="component" value="Unassembled WGS sequence"/>
</dbReference>
<sequence>MASVPGSRRAANRTSEDCYASPWVSSLGYSSTSASPSPSPRRHKRFSGSSSDSDESMGGMRVEDFRAGGPYLCTLPAMDFTVSQQHPASIKWNLQFEQGIVDRLDRHSVQWKSLTLVNRRSARYDDSGETETVVVSAVRKVLDTSWLDACLDIRNFFQLHDLSTLNIEIIDERASKEKYTFPVFEDDRIYSKWRALSMRICELIGMEGWLSLECFRRGTDPERQNNPPTVVLTIPLHAPKTWKVERDQIAALLDAEGLQEVAVEVLRSHIWRVPDANLTSGFLPDNAWEEKAQLGMSIARHASDASGSTFGGFIELLHPGTKQWSTFGLTSYRCIEPEQGGYDSSGLSTVTKGWTEQRISVNQAKAANILIDQPALKDYRERMDLIDQTRAEWMKSSLRKRVKEAMSNNEFISPKDEAHYIMSEAKVNQLRAIQSKADRFLATGNILFGKVFAGSGYRRALTPARRQLDWALIEVFTSRIGSNNVPPVGLVEDGFRVFSGQLMDQPSAKEPTHDSPMYKIGRRTDFTAGKYQALRSLHLESREADEKGNNKTVAVTEEAAVAPKYGLRFSAQGDSGSFIFDGETNFVGLLFAGHSETGVGYFTPAATLFEDIKAMTGALDVRLPLS</sequence>
<dbReference type="OrthoDB" id="5424209at2759"/>
<keyword evidence="3" id="KW-1185">Reference proteome</keyword>
<dbReference type="InterPro" id="IPR009003">
    <property type="entry name" value="Peptidase_S1_PA"/>
</dbReference>
<accession>A0A0H1BA07</accession>
<evidence type="ECO:0000313" key="2">
    <source>
        <dbReference type="EMBL" id="KLJ08235.1"/>
    </source>
</evidence>
<feature type="compositionally biased region" description="Low complexity" evidence="1">
    <location>
        <begin position="25"/>
        <end position="36"/>
    </location>
</feature>
<proteinExistence type="predicted"/>
<evidence type="ECO:0000313" key="3">
    <source>
        <dbReference type="Proteomes" id="UP000053573"/>
    </source>
</evidence>
<feature type="region of interest" description="Disordered" evidence="1">
    <location>
        <begin position="23"/>
        <end position="60"/>
    </location>
</feature>
<dbReference type="EMBL" id="LDEV01002639">
    <property type="protein sequence ID" value="KLJ08235.1"/>
    <property type="molecule type" value="Genomic_DNA"/>
</dbReference>
<gene>
    <name evidence="2" type="ORF">EMPG_16331</name>
</gene>